<comment type="caution">
    <text evidence="2">The sequence shown here is derived from an EMBL/GenBank/DDBJ whole genome shotgun (WGS) entry which is preliminary data.</text>
</comment>
<evidence type="ECO:0000256" key="1">
    <source>
        <dbReference type="SAM" id="Phobius"/>
    </source>
</evidence>
<feature type="transmembrane region" description="Helical" evidence="1">
    <location>
        <begin position="60"/>
        <end position="81"/>
    </location>
</feature>
<proteinExistence type="predicted"/>
<dbReference type="EMBL" id="BIXZ01000001">
    <property type="protein sequence ID" value="GCF12638.1"/>
    <property type="molecule type" value="Genomic_DNA"/>
</dbReference>
<feature type="transmembrane region" description="Helical" evidence="1">
    <location>
        <begin position="93"/>
        <end position="110"/>
    </location>
</feature>
<organism evidence="2 3">
    <name type="scientific">Haloarcula mannanilytica</name>
    <dbReference type="NCBI Taxonomy" id="2509225"/>
    <lineage>
        <taxon>Archaea</taxon>
        <taxon>Methanobacteriati</taxon>
        <taxon>Methanobacteriota</taxon>
        <taxon>Stenosarchaea group</taxon>
        <taxon>Halobacteria</taxon>
        <taxon>Halobacteriales</taxon>
        <taxon>Haloarculaceae</taxon>
        <taxon>Haloarcula</taxon>
    </lineage>
</organism>
<feature type="transmembrane region" description="Helical" evidence="1">
    <location>
        <begin position="32"/>
        <end position="54"/>
    </location>
</feature>
<evidence type="ECO:0000313" key="2">
    <source>
        <dbReference type="EMBL" id="GCF12638.1"/>
    </source>
</evidence>
<keyword evidence="1" id="KW-0812">Transmembrane</keyword>
<gene>
    <name evidence="2" type="ORF">Harman_05730</name>
</gene>
<protein>
    <submittedName>
        <fullName evidence="2">Uncharacterized protein</fullName>
    </submittedName>
</protein>
<reference evidence="2 3" key="1">
    <citation type="submission" date="2019-02" db="EMBL/GenBank/DDBJ databases">
        <title>Haloarcula mannanilyticum sp. nov., a mannan degrading haloarchaeon isolated from commercial salt.</title>
        <authorList>
            <person name="Enomoto S."/>
            <person name="Shimane Y."/>
            <person name="Kamekura M."/>
            <person name="Ito T."/>
            <person name="Moriya O."/>
            <person name="Ihara K."/>
            <person name="Takahashi-Ando N."/>
            <person name="Fukushima Y."/>
            <person name="Yoshida Y."/>
            <person name="Usama R."/>
            <person name="Takai K."/>
            <person name="Minegishi H."/>
        </authorList>
    </citation>
    <scope>NUCLEOTIDE SEQUENCE [LARGE SCALE GENOMIC DNA]</scope>
    <source>
        <strain evidence="2 3">MD130-1</strain>
    </source>
</reference>
<keyword evidence="1" id="KW-0472">Membrane</keyword>
<evidence type="ECO:0000313" key="3">
    <source>
        <dbReference type="Proteomes" id="UP000304382"/>
    </source>
</evidence>
<name>A0A4C2EDQ0_9EURY</name>
<keyword evidence="3" id="KW-1185">Reference proteome</keyword>
<sequence>MVCHHNSRYPLRSQAERFCRVKRYCAGVKRFYLFYVCLATYGAVFGLSAVSAIVAGDSSLPIVLAGIAGLGMVIGSLYEMVTGSTAAFNIGDLAFWAVVVGTVVILFLQVPKLV</sequence>
<dbReference type="AlphaFoldDB" id="A0A4C2EDQ0"/>
<dbReference type="Proteomes" id="UP000304382">
    <property type="component" value="Unassembled WGS sequence"/>
</dbReference>
<accession>A0A4C2EDQ0</accession>
<keyword evidence="1" id="KW-1133">Transmembrane helix</keyword>